<reference evidence="2" key="1">
    <citation type="journal article" date="2021" name="Proc. Natl. Acad. Sci. U.S.A.">
        <title>Three genomes in the algal genus Volvox reveal the fate of a haploid sex-determining region after a transition to homothallism.</title>
        <authorList>
            <person name="Yamamoto K."/>
            <person name="Hamaji T."/>
            <person name="Kawai-Toyooka H."/>
            <person name="Matsuzaki R."/>
            <person name="Takahashi F."/>
            <person name="Nishimura Y."/>
            <person name="Kawachi M."/>
            <person name="Noguchi H."/>
            <person name="Minakuchi Y."/>
            <person name="Umen J.G."/>
            <person name="Toyoda A."/>
            <person name="Nozaki H."/>
        </authorList>
    </citation>
    <scope>NUCLEOTIDE SEQUENCE</scope>
    <source>
        <strain evidence="2">NIES-3780</strain>
    </source>
</reference>
<organism evidence="2 3">
    <name type="scientific">Volvox africanus</name>
    <dbReference type="NCBI Taxonomy" id="51714"/>
    <lineage>
        <taxon>Eukaryota</taxon>
        <taxon>Viridiplantae</taxon>
        <taxon>Chlorophyta</taxon>
        <taxon>core chlorophytes</taxon>
        <taxon>Chlorophyceae</taxon>
        <taxon>CS clade</taxon>
        <taxon>Chlamydomonadales</taxon>
        <taxon>Volvocaceae</taxon>
        <taxon>Volvox</taxon>
    </lineage>
</organism>
<sequence length="755" mass="79456">MLEKCQILRCEGAELATLHSNVWSLTRAAFPSSSLPVLTSTSISHGISSLRHGPPAVVSVVGQLHPLVQGRAGLPRLPLPRPPPLDGGGAGGGGGDDRELSLAQLQQRQLSNAHASTSITESAPADSLGPAFPDQVNIAAACWARPTRSDLLRLGQGFTAAQAAVRLLRIVDQDHQLIGSKTEHPPGRRSTTQPGPSSPTGNSPLYGCGSPSLSPDGEGGPSLGDKPDRYSSHTAPTAGLEEELGVSTAKPQPHPRLQSDPLHTHSPGQLPPMGLISGLDQLALSESLQVLQPLLPRLSVTQLQRILETLAAVRHAPTDPWFHEWLLASEQQLKAADATEVYGMLVAMRVLRLRPRSGEWVSGAVWALSEHLPQLDAVQVVELLGCFADMALRPPEKLLSRAFALLLPDLPQLQPRLVLDFLSSCSMMRLVTPAHILSSAYGALTPAVLAVAPVAQLCKLTAALAQLRAQPPLGLLSAVVSRVDVVLRSAVAPAGAGHRGGVEMMRRSRSSPAAENTDGASFTSGSFPSATAAVSGASAVTETGAAGQGSVLDGDESSLNKARTLRPRRGKVRRFPVAAAAAATSPTATSVAATTAAPEGLAATDAAAPRSSSMSPCIQSAAPDLDSQLSSPSELPPPPSAATLTTSELSRLLRDLRVLEAPLPPEWGVLCGQFLVLATDSITSVMEVSYLLRSVARCGLALPPATVGVVAARLETSLRTATEQRHRWRQRRQRWRIREIKQGLMQQRRQPAQSG</sequence>
<dbReference type="Proteomes" id="UP000747399">
    <property type="component" value="Unassembled WGS sequence"/>
</dbReference>
<name>A0A8J4BDM7_9CHLO</name>
<accession>A0A8J4BDM7</accession>
<feature type="compositionally biased region" description="Basic and acidic residues" evidence="1">
    <location>
        <begin position="177"/>
        <end position="186"/>
    </location>
</feature>
<gene>
    <name evidence="2" type="ORF">Vafri_14062</name>
</gene>
<feature type="compositionally biased region" description="Polar residues" evidence="1">
    <location>
        <begin position="510"/>
        <end position="522"/>
    </location>
</feature>
<proteinExistence type="predicted"/>
<feature type="compositionally biased region" description="Polar residues" evidence="1">
    <location>
        <begin position="112"/>
        <end position="121"/>
    </location>
</feature>
<feature type="compositionally biased region" description="Low complexity" evidence="1">
    <location>
        <begin position="101"/>
        <end position="111"/>
    </location>
</feature>
<feature type="region of interest" description="Disordered" evidence="1">
    <location>
        <begin position="72"/>
        <end position="128"/>
    </location>
</feature>
<feature type="non-terminal residue" evidence="2">
    <location>
        <position position="755"/>
    </location>
</feature>
<dbReference type="EMBL" id="BNCO01000033">
    <property type="protein sequence ID" value="GIL59144.1"/>
    <property type="molecule type" value="Genomic_DNA"/>
</dbReference>
<feature type="region of interest" description="Disordered" evidence="1">
    <location>
        <begin position="603"/>
        <end position="643"/>
    </location>
</feature>
<protein>
    <submittedName>
        <fullName evidence="2">Uncharacterized protein</fullName>
    </submittedName>
</protein>
<feature type="region of interest" description="Disordered" evidence="1">
    <location>
        <begin position="177"/>
        <end position="274"/>
    </location>
</feature>
<evidence type="ECO:0000313" key="3">
    <source>
        <dbReference type="Proteomes" id="UP000747399"/>
    </source>
</evidence>
<feature type="compositionally biased region" description="Low complexity" evidence="1">
    <location>
        <begin position="622"/>
        <end position="633"/>
    </location>
</feature>
<dbReference type="AlphaFoldDB" id="A0A8J4BDM7"/>
<feature type="region of interest" description="Disordered" evidence="1">
    <location>
        <begin position="547"/>
        <end position="571"/>
    </location>
</feature>
<evidence type="ECO:0000256" key="1">
    <source>
        <dbReference type="SAM" id="MobiDB-lite"/>
    </source>
</evidence>
<feature type="region of interest" description="Disordered" evidence="1">
    <location>
        <begin position="496"/>
        <end position="522"/>
    </location>
</feature>
<keyword evidence="3" id="KW-1185">Reference proteome</keyword>
<evidence type="ECO:0000313" key="2">
    <source>
        <dbReference type="EMBL" id="GIL59144.1"/>
    </source>
</evidence>
<comment type="caution">
    <text evidence="2">The sequence shown here is derived from an EMBL/GenBank/DDBJ whole genome shotgun (WGS) entry which is preliminary data.</text>
</comment>
<feature type="compositionally biased region" description="Polar residues" evidence="1">
    <location>
        <begin position="189"/>
        <end position="203"/>
    </location>
</feature>